<dbReference type="InterPro" id="IPR046806">
    <property type="entry name" value="MrpA_C/MbhE"/>
</dbReference>
<evidence type="ECO:0000256" key="9">
    <source>
        <dbReference type="RuleBase" id="RU000320"/>
    </source>
</evidence>
<keyword evidence="6 10" id="KW-1133">Transmembrane helix</keyword>
<feature type="transmembrane region" description="Helical" evidence="10">
    <location>
        <begin position="621"/>
        <end position="641"/>
    </location>
</feature>
<keyword evidence="2" id="KW-0813">Transport</keyword>
<accession>A0ABU3NNM0</accession>
<dbReference type="InterPro" id="IPR001516">
    <property type="entry name" value="Proton_antipo_N"/>
</dbReference>
<feature type="transmembrane region" description="Helical" evidence="10">
    <location>
        <begin position="324"/>
        <end position="345"/>
    </location>
</feature>
<dbReference type="InterPro" id="IPR001750">
    <property type="entry name" value="ND/Mrp_TM"/>
</dbReference>
<dbReference type="PRINTS" id="PR01435">
    <property type="entry name" value="NPOXDRDTASE5"/>
</dbReference>
<evidence type="ECO:0000313" key="15">
    <source>
        <dbReference type="EMBL" id="MDT8897783.1"/>
    </source>
</evidence>
<dbReference type="EMBL" id="JAUHMF010000001">
    <property type="protein sequence ID" value="MDT8897783.1"/>
    <property type="molecule type" value="Genomic_DNA"/>
</dbReference>
<dbReference type="PRINTS" id="PR01434">
    <property type="entry name" value="NADHDHGNASE5"/>
</dbReference>
<evidence type="ECO:0000256" key="5">
    <source>
        <dbReference type="ARBA" id="ARBA00022692"/>
    </source>
</evidence>
<evidence type="ECO:0000256" key="8">
    <source>
        <dbReference type="ARBA" id="ARBA00023136"/>
    </source>
</evidence>
<feature type="transmembrane region" description="Helical" evidence="10">
    <location>
        <begin position="744"/>
        <end position="762"/>
    </location>
</feature>
<feature type="transmembrane region" description="Helical" evidence="10">
    <location>
        <begin position="681"/>
        <end position="703"/>
    </location>
</feature>
<feature type="domain" description="MrpA C-terminal/MbhD" evidence="13">
    <location>
        <begin position="605"/>
        <end position="670"/>
    </location>
</feature>
<feature type="transmembrane region" description="Helical" evidence="10">
    <location>
        <begin position="596"/>
        <end position="614"/>
    </location>
</feature>
<comment type="subcellular location">
    <subcellularLocation>
        <location evidence="1">Cell membrane</location>
        <topology evidence="1">Multi-pass membrane protein</topology>
    </subcellularLocation>
    <subcellularLocation>
        <location evidence="9">Membrane</location>
        <topology evidence="9">Multi-pass membrane protein</topology>
    </subcellularLocation>
</comment>
<evidence type="ECO:0000259" key="13">
    <source>
        <dbReference type="Pfam" id="PF13244"/>
    </source>
</evidence>
<feature type="transmembrane region" description="Helical" evidence="10">
    <location>
        <begin position="446"/>
        <end position="469"/>
    </location>
</feature>
<feature type="transmembrane region" description="Helical" evidence="10">
    <location>
        <begin position="297"/>
        <end position="317"/>
    </location>
</feature>
<organism evidence="15 16">
    <name type="scientific">Thermanaerothrix solaris</name>
    <dbReference type="NCBI Taxonomy" id="3058434"/>
    <lineage>
        <taxon>Bacteria</taxon>
        <taxon>Bacillati</taxon>
        <taxon>Chloroflexota</taxon>
        <taxon>Anaerolineae</taxon>
        <taxon>Anaerolineales</taxon>
        <taxon>Anaerolineaceae</taxon>
        <taxon>Thermanaerothrix</taxon>
    </lineage>
</organism>
<evidence type="ECO:0000256" key="2">
    <source>
        <dbReference type="ARBA" id="ARBA00022448"/>
    </source>
</evidence>
<evidence type="ECO:0000256" key="10">
    <source>
        <dbReference type="SAM" id="Phobius"/>
    </source>
</evidence>
<feature type="transmembrane region" description="Helical" evidence="10">
    <location>
        <begin position="271"/>
        <end position="291"/>
    </location>
</feature>
<evidence type="ECO:0000256" key="4">
    <source>
        <dbReference type="ARBA" id="ARBA00022475"/>
    </source>
</evidence>
<dbReference type="PANTHER" id="PTHR43373:SF1">
    <property type="entry name" value="NA(+)_H(+) ANTIPORTER SUBUNIT A"/>
    <property type="match status" value="1"/>
</dbReference>
<feature type="transmembrane region" description="Helical" evidence="10">
    <location>
        <begin position="401"/>
        <end position="426"/>
    </location>
</feature>
<feature type="transmembrane region" description="Helical" evidence="10">
    <location>
        <begin position="647"/>
        <end position="669"/>
    </location>
</feature>
<keyword evidence="8 10" id="KW-0472">Membrane</keyword>
<keyword evidence="16" id="KW-1185">Reference proteome</keyword>
<feature type="transmembrane region" description="Helical" evidence="10">
    <location>
        <begin position="71"/>
        <end position="94"/>
    </location>
</feature>
<feature type="domain" description="MrpA C-terminal/MbhE" evidence="14">
    <location>
        <begin position="680"/>
        <end position="759"/>
    </location>
</feature>
<dbReference type="Proteomes" id="UP001254165">
    <property type="component" value="Unassembled WGS sequence"/>
</dbReference>
<feature type="transmembrane region" description="Helical" evidence="10">
    <location>
        <begin position="202"/>
        <end position="221"/>
    </location>
</feature>
<evidence type="ECO:0000259" key="14">
    <source>
        <dbReference type="Pfam" id="PF20501"/>
    </source>
</evidence>
<dbReference type="Pfam" id="PF00361">
    <property type="entry name" value="Proton_antipo_M"/>
    <property type="match status" value="1"/>
</dbReference>
<evidence type="ECO:0000259" key="12">
    <source>
        <dbReference type="Pfam" id="PF00662"/>
    </source>
</evidence>
<feature type="domain" description="NADH:quinone oxidoreductase/Mrp antiporter transmembrane" evidence="11">
    <location>
        <begin position="125"/>
        <end position="404"/>
    </location>
</feature>
<evidence type="ECO:0000259" key="11">
    <source>
        <dbReference type="Pfam" id="PF00361"/>
    </source>
</evidence>
<protein>
    <submittedName>
        <fullName evidence="15">Monovalent cation/H+ antiporter subunit A</fullName>
    </submittedName>
</protein>
<evidence type="ECO:0000313" key="16">
    <source>
        <dbReference type="Proteomes" id="UP001254165"/>
    </source>
</evidence>
<evidence type="ECO:0000256" key="7">
    <source>
        <dbReference type="ARBA" id="ARBA00023065"/>
    </source>
</evidence>
<keyword evidence="5 9" id="KW-0812">Transmembrane</keyword>
<reference evidence="15 16" key="1">
    <citation type="submission" date="2023-07" db="EMBL/GenBank/DDBJ databases">
        <title>Novel species of Thermanaerothrix with wide hydrolytic capabilities.</title>
        <authorList>
            <person name="Zayulina K.S."/>
            <person name="Podosokorskaya O.A."/>
            <person name="Elcheninov A.G."/>
        </authorList>
    </citation>
    <scope>NUCLEOTIDE SEQUENCE [LARGE SCALE GENOMIC DNA]</scope>
    <source>
        <strain evidence="15 16">4228-RoL</strain>
    </source>
</reference>
<keyword evidence="7" id="KW-0406">Ion transport</keyword>
<evidence type="ECO:0000256" key="6">
    <source>
        <dbReference type="ARBA" id="ARBA00022989"/>
    </source>
</evidence>
<dbReference type="Pfam" id="PF00662">
    <property type="entry name" value="Proton_antipo_N"/>
    <property type="match status" value="1"/>
</dbReference>
<dbReference type="PANTHER" id="PTHR43373">
    <property type="entry name" value="NA(+)/H(+) ANTIPORTER SUBUNIT"/>
    <property type="match status" value="1"/>
</dbReference>
<dbReference type="InterPro" id="IPR050616">
    <property type="entry name" value="CPA3_Na-H_Antiporter_A"/>
</dbReference>
<name>A0ABU3NNM0_9CHLR</name>
<comment type="caution">
    <text evidence="15">The sequence shown here is derived from an EMBL/GenBank/DDBJ whole genome shotgun (WGS) entry which is preliminary data.</text>
</comment>
<dbReference type="Pfam" id="PF13244">
    <property type="entry name" value="MbhD"/>
    <property type="match status" value="1"/>
</dbReference>
<dbReference type="Pfam" id="PF20501">
    <property type="entry name" value="MbhE"/>
    <property type="match status" value="1"/>
</dbReference>
<sequence>MLVIVLSGFFSAALIPVLYRRFQAHSGWLIALLPLGWLGYFLTQAPTILIQGQVIEERYAWVPSLGVDLAFRLDGLALLFALLVTGIGALVIIYGGGYLAGHPYQGRFFIIITLFMVSMLGIVLSDHLVLLFVFWELTSITSFLLIGFDHQRYTSRAAAWQALLVTAGGGLALLAGLVLLSQMAGSGMISVINQNGAVVRSSPLYTSALLLILIGAFTKSAQFPFHFWLPNAMAAPTPVSAYLHSATMVKAGVFLLARLTPVLAGTPLWSTLVSGVGFVTMLTGALLAVGQRDLKRLLAYTTVGALGTMTLLLGLGTDLAVKGAILYILAHAFYKGALFLVAGAVDHSAGTRDVERLGGLAPVLPWVTLAAALAGISMAGLPPALGFVAKEVFYEALAEGTWLSVLPLGGAILAGALTFVVAGLVAVGPFWKRQRDLPHEPHTVSLAFWLGPLVLSTLGLLGGLFPNLFAGPMVQSAAQSVLQHSLKVKLVLWHGLTPVFGLSLLTMLLGGLGWAGYRWLWQGGWLWQVLAPFGPARIYEYLFHGMRRFAAWQTRLIQNGYLRLYVMAVILTTVGLTGFTLLSRLTWLGVGGWGEIRFYEGAIVALMIAAAVVIPRLRSRLATVATMGMIGYGLVAVYLIYSAPDLAMVQFAIETLVVILFVLVVYRLPKFTRLAPSPTRFLDLLVAIGGGFLMTAIILIVTARPLVPHISDYFAQNSLSLANGRNVVNVILVDFRGLDTLGEITVLALAGIGVYALVRLTLGHLAVHFEGLNEEEEEVVHERTL</sequence>
<keyword evidence="3" id="KW-0050">Antiport</keyword>
<keyword evidence="4" id="KW-1003">Cell membrane</keyword>
<dbReference type="RefSeq" id="WP_315624438.1">
    <property type="nucleotide sequence ID" value="NZ_JAUHMF010000001.1"/>
</dbReference>
<gene>
    <name evidence="15" type="ORF">QYE77_05845</name>
</gene>
<feature type="transmembrane region" description="Helical" evidence="10">
    <location>
        <begin position="30"/>
        <end position="50"/>
    </location>
</feature>
<dbReference type="NCBIfam" id="NF009287">
    <property type="entry name" value="PRK12647.1"/>
    <property type="match status" value="1"/>
</dbReference>
<dbReference type="InterPro" id="IPR025383">
    <property type="entry name" value="MrpA_C/MbhD"/>
</dbReference>
<feature type="transmembrane region" description="Helical" evidence="10">
    <location>
        <begin position="129"/>
        <end position="148"/>
    </location>
</feature>
<evidence type="ECO:0000256" key="1">
    <source>
        <dbReference type="ARBA" id="ARBA00004651"/>
    </source>
</evidence>
<feature type="transmembrane region" description="Helical" evidence="10">
    <location>
        <begin position="564"/>
        <end position="590"/>
    </location>
</feature>
<feature type="transmembrane region" description="Helical" evidence="10">
    <location>
        <begin position="106"/>
        <end position="124"/>
    </location>
</feature>
<feature type="transmembrane region" description="Helical" evidence="10">
    <location>
        <begin position="365"/>
        <end position="389"/>
    </location>
</feature>
<evidence type="ECO:0000256" key="3">
    <source>
        <dbReference type="ARBA" id="ARBA00022449"/>
    </source>
</evidence>
<feature type="transmembrane region" description="Helical" evidence="10">
    <location>
        <begin position="490"/>
        <end position="513"/>
    </location>
</feature>
<feature type="domain" description="NADH-Ubiquinone oxidoreductase (complex I) chain 5 N-terminal" evidence="12">
    <location>
        <begin position="64"/>
        <end position="109"/>
    </location>
</feature>
<proteinExistence type="predicted"/>
<feature type="transmembrane region" description="Helical" evidence="10">
    <location>
        <begin position="160"/>
        <end position="181"/>
    </location>
</feature>